<dbReference type="InterPro" id="IPR050445">
    <property type="entry name" value="Bact_polysacc_biosynth/exp"/>
</dbReference>
<dbReference type="PANTHER" id="PTHR32309">
    <property type="entry name" value="TYROSINE-PROTEIN KINASE"/>
    <property type="match status" value="1"/>
</dbReference>
<dbReference type="EC" id="2.7.10.2" evidence="3"/>
<evidence type="ECO:0000256" key="2">
    <source>
        <dbReference type="ARBA" id="ARBA00022840"/>
    </source>
</evidence>
<accession>A0A931C8N4</accession>
<protein>
    <submittedName>
        <fullName evidence="3">Polysaccharide biosynthesis tyrosine autokinase</fullName>
        <ecNumber evidence="3">2.7.10.2</ecNumber>
    </submittedName>
</protein>
<keyword evidence="1" id="KW-0547">Nucleotide-binding</keyword>
<dbReference type="Proteomes" id="UP000598146">
    <property type="component" value="Unassembled WGS sequence"/>
</dbReference>
<organism evidence="3 4">
    <name type="scientific">Actinoplanes aureus</name>
    <dbReference type="NCBI Taxonomy" id="2792083"/>
    <lineage>
        <taxon>Bacteria</taxon>
        <taxon>Bacillati</taxon>
        <taxon>Actinomycetota</taxon>
        <taxon>Actinomycetes</taxon>
        <taxon>Micromonosporales</taxon>
        <taxon>Micromonosporaceae</taxon>
        <taxon>Actinoplanes</taxon>
    </lineage>
</organism>
<proteinExistence type="predicted"/>
<keyword evidence="2" id="KW-0067">ATP-binding</keyword>
<dbReference type="NCBIfam" id="TIGR01007">
    <property type="entry name" value="eps_fam"/>
    <property type="match status" value="1"/>
</dbReference>
<comment type="caution">
    <text evidence="3">The sequence shown here is derived from an EMBL/GenBank/DDBJ whole genome shotgun (WGS) entry which is preliminary data.</text>
</comment>
<dbReference type="CDD" id="cd05387">
    <property type="entry name" value="BY-kinase"/>
    <property type="match status" value="1"/>
</dbReference>
<dbReference type="InterPro" id="IPR027417">
    <property type="entry name" value="P-loop_NTPase"/>
</dbReference>
<keyword evidence="4" id="KW-1185">Reference proteome</keyword>
<sequence>MGLRDYLRVAKRHWWLVVTSVLLALGVALVVNLRTTTLYAAHVTFFFTTPSQMAADLYPGSMFSTGRMATYAELLTSDEIVVPLTAATRTGLTPDQLRGRISAEPIADTVMLEVTVEDPSPERAMVLISALTTLFKETVEGLERNPEADGPAVRVEVVNQPHLAEEPVAPRPLDNFALAVMAGLIVGAGSAVLREVSDATVRNADALQALACAPVLARVPADAGAPSVGPFVSASNSARTEALRQVRTLLQTTAAGSSLKTLAVTSAVPGEGRSGTACSLALLFAETGQRVLVVDAELRRPRLAKFLGRDDSAGLSTVLNGSATVDQALQPWGAGLWLLAGGRPPPNPSELLSSQRMTELVDEVRRRFDVVIFDCPPLLPVTDGEVIAARADGTLLVVRFSRTTGAQVSAAVRALHGVNASLIGCVLNMVPRKNTDAFPHFDEYVAPPPERRPGLWPRWWTRSLIGPELIGAGLALIGTQLIGTQLIGTQLIGTQLIGAGL</sequence>
<dbReference type="AlphaFoldDB" id="A0A931C8N4"/>
<evidence type="ECO:0000256" key="1">
    <source>
        <dbReference type="ARBA" id="ARBA00022741"/>
    </source>
</evidence>
<dbReference type="InterPro" id="IPR005702">
    <property type="entry name" value="Wzc-like_C"/>
</dbReference>
<evidence type="ECO:0000313" key="4">
    <source>
        <dbReference type="Proteomes" id="UP000598146"/>
    </source>
</evidence>
<keyword evidence="3" id="KW-0808">Transferase</keyword>
<dbReference type="SUPFAM" id="SSF52540">
    <property type="entry name" value="P-loop containing nucleoside triphosphate hydrolases"/>
    <property type="match status" value="1"/>
</dbReference>
<dbReference type="GO" id="GO:0005886">
    <property type="term" value="C:plasma membrane"/>
    <property type="evidence" value="ECO:0007669"/>
    <property type="project" value="TreeGrafter"/>
</dbReference>
<dbReference type="EMBL" id="JADQTO010000006">
    <property type="protein sequence ID" value="MBG0562747.1"/>
    <property type="molecule type" value="Genomic_DNA"/>
</dbReference>
<name>A0A931C8N4_9ACTN</name>
<dbReference type="Gene3D" id="3.40.50.300">
    <property type="entry name" value="P-loop containing nucleotide triphosphate hydrolases"/>
    <property type="match status" value="1"/>
</dbReference>
<dbReference type="GO" id="GO:0005524">
    <property type="term" value="F:ATP binding"/>
    <property type="evidence" value="ECO:0007669"/>
    <property type="project" value="UniProtKB-KW"/>
</dbReference>
<dbReference type="GO" id="GO:0004715">
    <property type="term" value="F:non-membrane spanning protein tyrosine kinase activity"/>
    <property type="evidence" value="ECO:0007669"/>
    <property type="project" value="UniProtKB-EC"/>
</dbReference>
<gene>
    <name evidence="3" type="ORF">I4J89_14925</name>
</gene>
<evidence type="ECO:0000313" key="3">
    <source>
        <dbReference type="EMBL" id="MBG0562747.1"/>
    </source>
</evidence>
<reference evidence="3" key="1">
    <citation type="submission" date="2020-11" db="EMBL/GenBank/DDBJ databases">
        <title>Isolation and identification of active actinomycetes.</title>
        <authorList>
            <person name="Sun X."/>
        </authorList>
    </citation>
    <scope>NUCLEOTIDE SEQUENCE</scope>
    <source>
        <strain evidence="3">NEAU-A11</strain>
    </source>
</reference>
<dbReference type="PANTHER" id="PTHR32309:SF13">
    <property type="entry name" value="FERRIC ENTEROBACTIN TRANSPORT PROTEIN FEPE"/>
    <property type="match status" value="1"/>
</dbReference>